<dbReference type="InterPro" id="IPR000960">
    <property type="entry name" value="Flavin_mOase"/>
</dbReference>
<keyword evidence="9" id="KW-1185">Reference proteome</keyword>
<dbReference type="PRINTS" id="PR00370">
    <property type="entry name" value="FMOXYGENASE"/>
</dbReference>
<protein>
    <recommendedName>
        <fullName evidence="7">Flavin-containing monooxygenase</fullName>
        <ecNumber evidence="7">1.-.-.-</ecNumber>
    </recommendedName>
</protein>
<evidence type="ECO:0000313" key="9">
    <source>
        <dbReference type="Proteomes" id="UP000091857"/>
    </source>
</evidence>
<dbReference type="Gene3D" id="3.50.50.60">
    <property type="entry name" value="FAD/NAD(P)-binding domain"/>
    <property type="match status" value="2"/>
</dbReference>
<dbReference type="GO" id="GO:0050660">
    <property type="term" value="F:flavin adenine dinucleotide binding"/>
    <property type="evidence" value="ECO:0007669"/>
    <property type="project" value="InterPro"/>
</dbReference>
<dbReference type="PANTHER" id="PTHR23023">
    <property type="entry name" value="DIMETHYLANILINE MONOOXYGENASE"/>
    <property type="match status" value="1"/>
</dbReference>
<evidence type="ECO:0000256" key="5">
    <source>
        <dbReference type="ARBA" id="ARBA00023002"/>
    </source>
</evidence>
<evidence type="ECO:0000256" key="7">
    <source>
        <dbReference type="RuleBase" id="RU361177"/>
    </source>
</evidence>
<dbReference type="OMA" id="QWAYYDE"/>
<dbReference type="OrthoDB" id="66881at2759"/>
<comment type="caution">
    <text evidence="8">The sequence shown here is derived from an EMBL/GenBank/DDBJ whole genome shotgun (WGS) entry which is preliminary data.</text>
</comment>
<dbReference type="SUPFAM" id="SSF51905">
    <property type="entry name" value="FAD/NAD(P)-binding domain"/>
    <property type="match status" value="2"/>
</dbReference>
<dbReference type="EMBL" id="CM004387">
    <property type="protein sequence ID" value="OAY59987.1"/>
    <property type="molecule type" value="Genomic_DNA"/>
</dbReference>
<dbReference type="EC" id="1.-.-.-" evidence="7"/>
<accession>A0A2C9WLA2</accession>
<comment type="similarity">
    <text evidence="1 7">Belongs to the FMO family.</text>
</comment>
<evidence type="ECO:0000256" key="6">
    <source>
        <dbReference type="ARBA" id="ARBA00023033"/>
    </source>
</evidence>
<dbReference type="Pfam" id="PF00743">
    <property type="entry name" value="FMO-like"/>
    <property type="match status" value="2"/>
</dbReference>
<dbReference type="GO" id="GO:0004499">
    <property type="term" value="F:N,N-dimethylaniline monooxygenase activity"/>
    <property type="evidence" value="ECO:0007669"/>
    <property type="project" value="InterPro"/>
</dbReference>
<dbReference type="STRING" id="3983.A0A2C9WLA2"/>
<comment type="cofactor">
    <cofactor evidence="7">
        <name>FAD</name>
        <dbReference type="ChEBI" id="CHEBI:57692"/>
    </cofactor>
</comment>
<keyword evidence="3 7" id="KW-0274">FAD</keyword>
<evidence type="ECO:0000256" key="2">
    <source>
        <dbReference type="ARBA" id="ARBA00022630"/>
    </source>
</evidence>
<dbReference type="GO" id="GO:0004497">
    <property type="term" value="F:monooxygenase activity"/>
    <property type="evidence" value="ECO:0000318"/>
    <property type="project" value="GO_Central"/>
</dbReference>
<dbReference type="Proteomes" id="UP000091857">
    <property type="component" value="Chromosome 1"/>
</dbReference>
<evidence type="ECO:0000256" key="3">
    <source>
        <dbReference type="ARBA" id="ARBA00022827"/>
    </source>
</evidence>
<reference evidence="9" key="1">
    <citation type="journal article" date="2016" name="Nat. Biotechnol.">
        <title>Sequencing wild and cultivated cassava and related species reveals extensive interspecific hybridization and genetic diversity.</title>
        <authorList>
            <person name="Bredeson J.V."/>
            <person name="Lyons J.B."/>
            <person name="Prochnik S.E."/>
            <person name="Wu G.A."/>
            <person name="Ha C.M."/>
            <person name="Edsinger-Gonzales E."/>
            <person name="Grimwood J."/>
            <person name="Schmutz J."/>
            <person name="Rabbi I.Y."/>
            <person name="Egesi C."/>
            <person name="Nauluvula P."/>
            <person name="Lebot V."/>
            <person name="Ndunguru J."/>
            <person name="Mkamilo G."/>
            <person name="Bart R.S."/>
            <person name="Setter T.L."/>
            <person name="Gleadow R.M."/>
            <person name="Kulakow P."/>
            <person name="Ferguson M.E."/>
            <person name="Rounsley S."/>
            <person name="Rokhsar D.S."/>
        </authorList>
    </citation>
    <scope>NUCLEOTIDE SEQUENCE [LARGE SCALE GENOMIC DNA]</scope>
    <source>
        <strain evidence="9">cv. AM560-2</strain>
    </source>
</reference>
<keyword evidence="5 7" id="KW-0560">Oxidoreductase</keyword>
<dbReference type="GO" id="GO:0050661">
    <property type="term" value="F:NADP binding"/>
    <property type="evidence" value="ECO:0007669"/>
    <property type="project" value="InterPro"/>
</dbReference>
<dbReference type="FunFam" id="3.50.50.60:FF:000099">
    <property type="entry name" value="Flavin-containing monooxygenase"/>
    <property type="match status" value="1"/>
</dbReference>
<dbReference type="InterPro" id="IPR020946">
    <property type="entry name" value="Flavin_mOase-like"/>
</dbReference>
<dbReference type="Gramene" id="Manes.01G077100.1.v8.1">
    <property type="protein sequence ID" value="Manes.01G077100.1.v8.1.CDS"/>
    <property type="gene ID" value="Manes.01G077100.v8.1"/>
</dbReference>
<evidence type="ECO:0000256" key="4">
    <source>
        <dbReference type="ARBA" id="ARBA00022857"/>
    </source>
</evidence>
<dbReference type="InterPro" id="IPR050346">
    <property type="entry name" value="FMO-like"/>
</dbReference>
<proteinExistence type="inferred from homology"/>
<keyword evidence="4" id="KW-0521">NADP</keyword>
<evidence type="ECO:0000313" key="8">
    <source>
        <dbReference type="EMBL" id="OAY59987.1"/>
    </source>
</evidence>
<organism evidence="8 9">
    <name type="scientific">Manihot esculenta</name>
    <name type="common">Cassava</name>
    <name type="synonym">Jatropha manihot</name>
    <dbReference type="NCBI Taxonomy" id="3983"/>
    <lineage>
        <taxon>Eukaryota</taxon>
        <taxon>Viridiplantae</taxon>
        <taxon>Streptophyta</taxon>
        <taxon>Embryophyta</taxon>
        <taxon>Tracheophyta</taxon>
        <taxon>Spermatophyta</taxon>
        <taxon>Magnoliopsida</taxon>
        <taxon>eudicotyledons</taxon>
        <taxon>Gunneridae</taxon>
        <taxon>Pentapetalae</taxon>
        <taxon>rosids</taxon>
        <taxon>fabids</taxon>
        <taxon>Malpighiales</taxon>
        <taxon>Euphorbiaceae</taxon>
        <taxon>Crotonoideae</taxon>
        <taxon>Manihoteae</taxon>
        <taxon>Manihot</taxon>
    </lineage>
</organism>
<keyword evidence="2 7" id="KW-0285">Flavoprotein</keyword>
<dbReference type="InterPro" id="IPR036188">
    <property type="entry name" value="FAD/NAD-bd_sf"/>
</dbReference>
<name>A0A2C9WLA2_MANES</name>
<sequence length="445" mass="51179">MPTPLISRRVAVIGAGAAGLAAAHELQREGHNVVVFEREIQIGGTWVYDPRVESDPLSLDPSRSIIHSSLYCSLRTNLQREVMGFIDYPFIPKDDHTRDPRRYPGHREVLLYLQDFAREFGIEDMVRLQTEVVYVGLVEETNKWKVRSKKKRENNDEFEDEIYDAVVVCNGHYTEPCVAQIPGISSWPGKQMHSHNYRIPDLFQDQVVILIGSSLSANEISREIAGVAKEIHVTSRSVRDETYEQQSGYDNMWIHSMIESVHENGSVIFRNGRVVVADIILHCTGYKYHFPFLETNGIVTVDDNRVGPLFKHVFPPALAPWLSFVGLQRKIAPFPIFELQSKWIADVLSGRIELPSQEEMMEDIEAFYLSLEASNVPKRYTHNMGDSQFDYSNWLGAQCGCEGFEEWRIQKYYASGIGRRLRPDTYRDHEEEDDHHLVLEIHQIK</sequence>
<evidence type="ECO:0000256" key="1">
    <source>
        <dbReference type="ARBA" id="ARBA00009183"/>
    </source>
</evidence>
<gene>
    <name evidence="8" type="ORF">MANES_01G077100v8</name>
</gene>
<dbReference type="AlphaFoldDB" id="A0A2C9WLA2"/>
<keyword evidence="6 7" id="KW-0503">Monooxygenase</keyword>
<dbReference type="PIRSF" id="PIRSF000332">
    <property type="entry name" value="FMO"/>
    <property type="match status" value="1"/>
</dbReference>